<dbReference type="InterPro" id="IPR014331">
    <property type="entry name" value="RNA_pol_sigma70_ECF_RHOBA"/>
</dbReference>
<dbReference type="NCBIfam" id="TIGR02989">
    <property type="entry name" value="Sig-70_gvs1"/>
    <property type="match status" value="1"/>
</dbReference>
<evidence type="ECO:0000259" key="4">
    <source>
        <dbReference type="Pfam" id="PF04542"/>
    </source>
</evidence>
<dbReference type="InterPro" id="IPR039425">
    <property type="entry name" value="RNA_pol_sigma-70-like"/>
</dbReference>
<feature type="non-terminal residue" evidence="5">
    <location>
        <position position="1"/>
    </location>
</feature>
<evidence type="ECO:0000256" key="3">
    <source>
        <dbReference type="ARBA" id="ARBA00023163"/>
    </source>
</evidence>
<feature type="non-terminal residue" evidence="5">
    <location>
        <position position="159"/>
    </location>
</feature>
<dbReference type="NCBIfam" id="TIGR02937">
    <property type="entry name" value="sigma70-ECF"/>
    <property type="match status" value="1"/>
</dbReference>
<dbReference type="Gene3D" id="1.10.1740.10">
    <property type="match status" value="1"/>
</dbReference>
<evidence type="ECO:0000256" key="1">
    <source>
        <dbReference type="ARBA" id="ARBA00023015"/>
    </source>
</evidence>
<keyword evidence="2" id="KW-0731">Sigma factor</keyword>
<dbReference type="GO" id="GO:0016987">
    <property type="term" value="F:sigma factor activity"/>
    <property type="evidence" value="ECO:0007669"/>
    <property type="project" value="UniProtKB-KW"/>
</dbReference>
<protein>
    <recommendedName>
        <fullName evidence="4">RNA polymerase sigma-70 region 2 domain-containing protein</fullName>
    </recommendedName>
</protein>
<gene>
    <name evidence="5" type="ORF">METZ01_LOCUS373868</name>
</gene>
<sequence>VTTDSHNNPASFNKDVPAELVQLLLKYQRRIFAYVHTLVPSRSDAEDILQEACVTICEKFDQFESGTNFYSWGCQIAYWKVRAARKKFATSKVLFNQEVLDVVTETRGEMEEELDVRHDALAHCLQKLNDRDRRMVLTRYESGNNVAQAAQACGRTIQG</sequence>
<dbReference type="Pfam" id="PF04542">
    <property type="entry name" value="Sigma70_r2"/>
    <property type="match status" value="1"/>
</dbReference>
<dbReference type="AlphaFoldDB" id="A0A382TFX3"/>
<dbReference type="InterPro" id="IPR013325">
    <property type="entry name" value="RNA_pol_sigma_r2"/>
</dbReference>
<evidence type="ECO:0000313" key="5">
    <source>
        <dbReference type="EMBL" id="SVD21014.1"/>
    </source>
</evidence>
<keyword evidence="3" id="KW-0804">Transcription</keyword>
<dbReference type="Gene3D" id="1.10.10.10">
    <property type="entry name" value="Winged helix-like DNA-binding domain superfamily/Winged helix DNA-binding domain"/>
    <property type="match status" value="1"/>
</dbReference>
<dbReference type="InterPro" id="IPR014284">
    <property type="entry name" value="RNA_pol_sigma-70_dom"/>
</dbReference>
<organism evidence="5">
    <name type="scientific">marine metagenome</name>
    <dbReference type="NCBI Taxonomy" id="408172"/>
    <lineage>
        <taxon>unclassified sequences</taxon>
        <taxon>metagenomes</taxon>
        <taxon>ecological metagenomes</taxon>
    </lineage>
</organism>
<reference evidence="5" key="1">
    <citation type="submission" date="2018-05" db="EMBL/GenBank/DDBJ databases">
        <authorList>
            <person name="Lanie J.A."/>
            <person name="Ng W.-L."/>
            <person name="Kazmierczak K.M."/>
            <person name="Andrzejewski T.M."/>
            <person name="Davidsen T.M."/>
            <person name="Wayne K.J."/>
            <person name="Tettelin H."/>
            <person name="Glass J.I."/>
            <person name="Rusch D."/>
            <person name="Podicherti R."/>
            <person name="Tsui H.-C.T."/>
            <person name="Winkler M.E."/>
        </authorList>
    </citation>
    <scope>NUCLEOTIDE SEQUENCE</scope>
</reference>
<dbReference type="PANTHER" id="PTHR43133:SF51">
    <property type="entry name" value="RNA POLYMERASE SIGMA FACTOR"/>
    <property type="match status" value="1"/>
</dbReference>
<dbReference type="GO" id="GO:0006352">
    <property type="term" value="P:DNA-templated transcription initiation"/>
    <property type="evidence" value="ECO:0007669"/>
    <property type="project" value="InterPro"/>
</dbReference>
<dbReference type="SUPFAM" id="SSF88946">
    <property type="entry name" value="Sigma2 domain of RNA polymerase sigma factors"/>
    <property type="match status" value="1"/>
</dbReference>
<feature type="domain" description="RNA polymerase sigma-70 region 2" evidence="4">
    <location>
        <begin position="25"/>
        <end position="77"/>
    </location>
</feature>
<dbReference type="InterPro" id="IPR007627">
    <property type="entry name" value="RNA_pol_sigma70_r2"/>
</dbReference>
<accession>A0A382TFX3</accession>
<name>A0A382TFX3_9ZZZZ</name>
<proteinExistence type="predicted"/>
<keyword evidence="1" id="KW-0805">Transcription regulation</keyword>
<dbReference type="InterPro" id="IPR036388">
    <property type="entry name" value="WH-like_DNA-bd_sf"/>
</dbReference>
<evidence type="ECO:0000256" key="2">
    <source>
        <dbReference type="ARBA" id="ARBA00023082"/>
    </source>
</evidence>
<dbReference type="EMBL" id="UINC01136320">
    <property type="protein sequence ID" value="SVD21014.1"/>
    <property type="molecule type" value="Genomic_DNA"/>
</dbReference>
<dbReference type="PANTHER" id="PTHR43133">
    <property type="entry name" value="RNA POLYMERASE ECF-TYPE SIGMA FACTO"/>
    <property type="match status" value="1"/>
</dbReference>